<dbReference type="GO" id="GO:0005975">
    <property type="term" value="P:carbohydrate metabolic process"/>
    <property type="evidence" value="ECO:0007669"/>
    <property type="project" value="InterPro"/>
</dbReference>
<dbReference type="EMBL" id="AYYY01000002">
    <property type="protein sequence ID" value="KRM62728.1"/>
    <property type="molecule type" value="Genomic_DNA"/>
</dbReference>
<feature type="domain" description="Alpha-L-rhamnosidase concanavalin-like" evidence="4">
    <location>
        <begin position="205"/>
        <end position="302"/>
    </location>
</feature>
<dbReference type="SUPFAM" id="SSF48208">
    <property type="entry name" value="Six-hairpin glycosidases"/>
    <property type="match status" value="1"/>
</dbReference>
<dbReference type="Proteomes" id="UP000051733">
    <property type="component" value="Unassembled WGS sequence"/>
</dbReference>
<dbReference type="OrthoDB" id="9761045at2"/>
<evidence type="ECO:0000313" key="8">
    <source>
        <dbReference type="EMBL" id="KRM62728.1"/>
    </source>
</evidence>
<dbReference type="PATRIC" id="fig|1423813.3.peg.1459"/>
<comment type="caution">
    <text evidence="8">The sequence shown here is derived from an EMBL/GenBank/DDBJ whole genome shotgun (WGS) entry which is preliminary data.</text>
</comment>
<evidence type="ECO:0000259" key="6">
    <source>
        <dbReference type="Pfam" id="PF17389"/>
    </source>
</evidence>
<dbReference type="PANTHER" id="PTHR33307:SF6">
    <property type="entry name" value="ALPHA-RHAMNOSIDASE (EUROFUNG)-RELATED"/>
    <property type="match status" value="1"/>
</dbReference>
<feature type="domain" description="Bacterial alpha-L-rhamnosidase N-terminal" evidence="5">
    <location>
        <begin position="32"/>
        <end position="166"/>
    </location>
</feature>
<dbReference type="PIRSF" id="PIRSF010631">
    <property type="entry name" value="A-rhamnsds"/>
    <property type="match status" value="1"/>
</dbReference>
<keyword evidence="3" id="KW-0378">Hydrolase</keyword>
<dbReference type="PANTHER" id="PTHR33307">
    <property type="entry name" value="ALPHA-RHAMNOSIDASE (EUROFUNG)"/>
    <property type="match status" value="1"/>
</dbReference>
<evidence type="ECO:0000256" key="3">
    <source>
        <dbReference type="ARBA" id="ARBA00022801"/>
    </source>
</evidence>
<feature type="domain" description="Alpha-L-rhamnosidase C-terminal" evidence="7">
    <location>
        <begin position="642"/>
        <end position="702"/>
    </location>
</feature>
<evidence type="ECO:0000259" key="5">
    <source>
        <dbReference type="Pfam" id="PF08531"/>
    </source>
</evidence>
<dbReference type="Pfam" id="PF17390">
    <property type="entry name" value="Bac_rhamnosid_C"/>
    <property type="match status" value="1"/>
</dbReference>
<sequence length="720" mass="82204">MQSQLNLGWITSKYGLQNSCPVFEKQFEINKPVQTVSLEISSLGVYKAEINNKRVGADVLSPGWTNYEKRVQYQTYDITHLIEKKNTIKVVVGRGWYSSPMPGWVDTKEKKARYKREIALTANIIIDYVDHSRAVIGTDDSWSVKSSQVKFSEIYDGEIYDATTKSEIIGTAIRYPLSTPKLILQVGEPIREHEQISPARIFKDSNGSAVVDFGQEITGYVQIELDARSGDHVKFIHGEILDKNGNFYNGNYRSAKAMVTYVCKDGSQTWHPQLTFFGFRYIRIDEFPGEIQKENFKAIAVYSQLKRTGSILTSKPALNRLISNIFWSQKDNYLDVPTDCPQRDERLGWTGDAAAFIKAATYNFNVNRFFEKWLGDVRSEQSELGAIYDVSPDYLNDENVSAGWGDVMTIVPWQLYMTYGDPKILSENFDAMKQWINYITETTNDKGLWTGAANFGDWLGLDSPEGSYKGSSRDDLIATAYYFHSTDLVVKAGNVLKKNTDNFVRLRDLIKKNFQTAYPKYYTQTECVLALEYGLAKDPDRVAKQLVQLIHKNHGKMATGFIGTPHILHALSNNGYEKEAYKLLLRQEYPSWLYSVTKGATTTWEHWDSLKEDGSMWSTDMNSFNHYAYGSVIDWMYEVMGGIQPLKPGFEKAIIAPKPTSDLDWCEVSFESKFGRITSKWIKEGVVCRYEIQTPVETEVRIDDVIRHVLPGSYIFWGEK</sequence>
<dbReference type="InterPro" id="IPR008902">
    <property type="entry name" value="Rhamnosid_concanavalin"/>
</dbReference>
<dbReference type="GO" id="GO:0030596">
    <property type="term" value="F:alpha-L-rhamnosidase activity"/>
    <property type="evidence" value="ECO:0007669"/>
    <property type="project" value="UniProtKB-EC"/>
</dbReference>
<protein>
    <recommendedName>
        <fullName evidence="2">alpha-L-rhamnosidase</fullName>
        <ecNumber evidence="2">3.2.1.40</ecNumber>
    </recommendedName>
</protein>
<dbReference type="Pfam" id="PF17389">
    <property type="entry name" value="Bac_rhamnosid6H"/>
    <property type="match status" value="1"/>
</dbReference>
<reference evidence="8 9" key="1">
    <citation type="journal article" date="2015" name="Genome Announc.">
        <title>Expanding the biotechnology potential of lactobacilli through comparative genomics of 213 strains and associated genera.</title>
        <authorList>
            <person name="Sun Z."/>
            <person name="Harris H.M."/>
            <person name="McCann A."/>
            <person name="Guo C."/>
            <person name="Argimon S."/>
            <person name="Zhang W."/>
            <person name="Yang X."/>
            <person name="Jeffery I.B."/>
            <person name="Cooney J.C."/>
            <person name="Kagawa T.F."/>
            <person name="Liu W."/>
            <person name="Song Y."/>
            <person name="Salvetti E."/>
            <person name="Wrobel A."/>
            <person name="Rasinkangas P."/>
            <person name="Parkhill J."/>
            <person name="Rea M.C."/>
            <person name="O'Sullivan O."/>
            <person name="Ritari J."/>
            <person name="Douillard F.P."/>
            <person name="Paul Ross R."/>
            <person name="Yang R."/>
            <person name="Briner A.E."/>
            <person name="Felis G.E."/>
            <person name="de Vos W.M."/>
            <person name="Barrangou R."/>
            <person name="Klaenhammer T.R."/>
            <person name="Caufield P.W."/>
            <person name="Cui Y."/>
            <person name="Zhang H."/>
            <person name="O'Toole P.W."/>
        </authorList>
    </citation>
    <scope>NUCLEOTIDE SEQUENCE [LARGE SCALE GENOMIC DNA]</scope>
    <source>
        <strain evidence="8 9">DSM 20634</strain>
    </source>
</reference>
<proteinExistence type="predicted"/>
<evidence type="ECO:0000259" key="7">
    <source>
        <dbReference type="Pfam" id="PF17390"/>
    </source>
</evidence>
<feature type="domain" description="Alpha-L-rhamnosidase six-hairpin glycosidase" evidence="6">
    <location>
        <begin position="306"/>
        <end position="639"/>
    </location>
</feature>
<dbReference type="InterPro" id="IPR035396">
    <property type="entry name" value="Bac_rhamnosid6H"/>
</dbReference>
<dbReference type="Pfam" id="PF08531">
    <property type="entry name" value="Bac_rhamnosid_N"/>
    <property type="match status" value="1"/>
</dbReference>
<keyword evidence="9" id="KW-1185">Reference proteome</keyword>
<evidence type="ECO:0000313" key="9">
    <source>
        <dbReference type="Proteomes" id="UP000051733"/>
    </source>
</evidence>
<name>A0A0R2A620_9LACO</name>
<dbReference type="EC" id="3.2.1.40" evidence="2"/>
<evidence type="ECO:0000256" key="1">
    <source>
        <dbReference type="ARBA" id="ARBA00001445"/>
    </source>
</evidence>
<dbReference type="Gene3D" id="2.60.120.260">
    <property type="entry name" value="Galactose-binding domain-like"/>
    <property type="match status" value="2"/>
</dbReference>
<evidence type="ECO:0000256" key="2">
    <source>
        <dbReference type="ARBA" id="ARBA00012652"/>
    </source>
</evidence>
<dbReference type="InterPro" id="IPR013737">
    <property type="entry name" value="Bac_rhamnosid_N"/>
</dbReference>
<dbReference type="Pfam" id="PF05592">
    <property type="entry name" value="Bac_rhamnosid"/>
    <property type="match status" value="1"/>
</dbReference>
<dbReference type="RefSeq" id="WP_057777106.1">
    <property type="nucleotide sequence ID" value="NZ_AYYY01000002.1"/>
</dbReference>
<dbReference type="Gene3D" id="1.50.10.10">
    <property type="match status" value="1"/>
</dbReference>
<evidence type="ECO:0000259" key="4">
    <source>
        <dbReference type="Pfam" id="PF05592"/>
    </source>
</evidence>
<comment type="catalytic activity">
    <reaction evidence="1">
        <text>Hydrolysis of terminal non-reducing alpha-L-rhamnose residues in alpha-L-rhamnosides.</text>
        <dbReference type="EC" id="3.2.1.40"/>
    </reaction>
</comment>
<dbReference type="InterPro" id="IPR012341">
    <property type="entry name" value="6hp_glycosidase-like_sf"/>
</dbReference>
<dbReference type="InterPro" id="IPR008928">
    <property type="entry name" value="6-hairpin_glycosidase_sf"/>
</dbReference>
<dbReference type="InterPro" id="IPR035398">
    <property type="entry name" value="Bac_rhamnosid_C"/>
</dbReference>
<dbReference type="STRING" id="1423813.FC26_GL001433"/>
<dbReference type="Gene3D" id="2.60.420.10">
    <property type="entry name" value="Maltose phosphorylase, domain 3"/>
    <property type="match status" value="1"/>
</dbReference>
<organism evidence="8 9">
    <name type="scientific">Paucilactobacillus vaccinostercus DSM 20634</name>
    <dbReference type="NCBI Taxonomy" id="1423813"/>
    <lineage>
        <taxon>Bacteria</taxon>
        <taxon>Bacillati</taxon>
        <taxon>Bacillota</taxon>
        <taxon>Bacilli</taxon>
        <taxon>Lactobacillales</taxon>
        <taxon>Lactobacillaceae</taxon>
        <taxon>Paucilactobacillus</taxon>
    </lineage>
</organism>
<dbReference type="InterPro" id="IPR016007">
    <property type="entry name" value="Alpha_rhamnosid"/>
</dbReference>
<dbReference type="AlphaFoldDB" id="A0A0R2A620"/>
<gene>
    <name evidence="8" type="ORF">FC26_GL001433</name>
</gene>
<accession>A0A0R2A620</accession>